<evidence type="ECO:0000313" key="8">
    <source>
        <dbReference type="EMBL" id="GGU37926.1"/>
    </source>
</evidence>
<feature type="transmembrane region" description="Helical" evidence="6">
    <location>
        <begin position="237"/>
        <end position="262"/>
    </location>
</feature>
<organism evidence="8 9">
    <name type="scientific">Lentzea flava</name>
    <dbReference type="NCBI Taxonomy" id="103732"/>
    <lineage>
        <taxon>Bacteria</taxon>
        <taxon>Bacillati</taxon>
        <taxon>Actinomycetota</taxon>
        <taxon>Actinomycetes</taxon>
        <taxon>Pseudonocardiales</taxon>
        <taxon>Pseudonocardiaceae</taxon>
        <taxon>Lentzea</taxon>
    </lineage>
</organism>
<evidence type="ECO:0000256" key="4">
    <source>
        <dbReference type="ARBA" id="ARBA00022989"/>
    </source>
</evidence>
<dbReference type="InterPro" id="IPR036259">
    <property type="entry name" value="MFS_trans_sf"/>
</dbReference>
<sequence length="347" mass="36014">MRNATWWSLVPLIFGAFVVAVEGTVLTGVLPVVAGDLRVEPGAVGATLAIYPLTYVFGAPAVAVLAGSRSQRTMCAVGLVMFALGNVVAASSGSIVALAAGRSIAALGACAYVPNAGARAISLGPRRRGRALSIVASGHTAATLVGAPLGIVASPHISWRSVLVVIAVLAVVVAVAQWFSRLDDQPASAMGLRERLRFLGDRRLLSILLLTLAVVTAEFIVYAYISVLVGHNAGTASATIATALVVFGIGTTTGTLAGGFLVDRYGWRRMLRTSTFVIAVALLAIPFAHNAVFLFLCLFMWGLFGWTSTGWSSWKRILLRTTVVASGSSRNPSTMSEGAAVVVTASS</sequence>
<dbReference type="InterPro" id="IPR050189">
    <property type="entry name" value="MFS_Efflux_Transporters"/>
</dbReference>
<keyword evidence="3 6" id="KW-0812">Transmembrane</keyword>
<protein>
    <recommendedName>
        <fullName evidence="7">Major facilitator superfamily (MFS) profile domain-containing protein</fullName>
    </recommendedName>
</protein>
<keyword evidence="5 6" id="KW-0472">Membrane</keyword>
<feature type="transmembrane region" description="Helical" evidence="6">
    <location>
        <begin position="274"/>
        <end position="304"/>
    </location>
</feature>
<keyword evidence="4 6" id="KW-1133">Transmembrane helix</keyword>
<name>A0ABQ2UI74_9PSEU</name>
<dbReference type="InterPro" id="IPR011701">
    <property type="entry name" value="MFS"/>
</dbReference>
<feature type="transmembrane region" description="Helical" evidence="6">
    <location>
        <begin position="159"/>
        <end position="182"/>
    </location>
</feature>
<evidence type="ECO:0000256" key="2">
    <source>
        <dbReference type="ARBA" id="ARBA00022475"/>
    </source>
</evidence>
<feature type="transmembrane region" description="Helical" evidence="6">
    <location>
        <begin position="203"/>
        <end position="225"/>
    </location>
</feature>
<evidence type="ECO:0000256" key="1">
    <source>
        <dbReference type="ARBA" id="ARBA00004651"/>
    </source>
</evidence>
<comment type="caution">
    <text evidence="8">The sequence shown here is derived from an EMBL/GenBank/DDBJ whole genome shotgun (WGS) entry which is preliminary data.</text>
</comment>
<dbReference type="InterPro" id="IPR020846">
    <property type="entry name" value="MFS_dom"/>
</dbReference>
<accession>A0ABQ2UI74</accession>
<reference evidence="9" key="1">
    <citation type="journal article" date="2019" name="Int. J. Syst. Evol. Microbiol.">
        <title>The Global Catalogue of Microorganisms (GCM) 10K type strain sequencing project: providing services to taxonomists for standard genome sequencing and annotation.</title>
        <authorList>
            <consortium name="The Broad Institute Genomics Platform"/>
            <consortium name="The Broad Institute Genome Sequencing Center for Infectious Disease"/>
            <person name="Wu L."/>
            <person name="Ma J."/>
        </authorList>
    </citation>
    <scope>NUCLEOTIDE SEQUENCE [LARGE SCALE GENOMIC DNA]</scope>
    <source>
        <strain evidence="9">JCM 3296</strain>
    </source>
</reference>
<dbReference type="PANTHER" id="PTHR43124">
    <property type="entry name" value="PURINE EFFLUX PUMP PBUE"/>
    <property type="match status" value="1"/>
</dbReference>
<feature type="transmembrane region" description="Helical" evidence="6">
    <location>
        <begin position="73"/>
        <end position="89"/>
    </location>
</feature>
<keyword evidence="9" id="KW-1185">Reference proteome</keyword>
<dbReference type="PROSITE" id="PS50850">
    <property type="entry name" value="MFS"/>
    <property type="match status" value="1"/>
</dbReference>
<dbReference type="PANTHER" id="PTHR43124:SF10">
    <property type="entry name" value="PURINE EFFLUX PUMP PBUE"/>
    <property type="match status" value="1"/>
</dbReference>
<gene>
    <name evidence="8" type="ORF">GCM10010178_32860</name>
</gene>
<comment type="subcellular location">
    <subcellularLocation>
        <location evidence="1">Cell membrane</location>
        <topology evidence="1">Multi-pass membrane protein</topology>
    </subcellularLocation>
</comment>
<keyword evidence="2" id="KW-1003">Cell membrane</keyword>
<evidence type="ECO:0000259" key="7">
    <source>
        <dbReference type="PROSITE" id="PS50850"/>
    </source>
</evidence>
<dbReference type="Proteomes" id="UP000649573">
    <property type="component" value="Unassembled WGS sequence"/>
</dbReference>
<dbReference type="Gene3D" id="1.20.1250.20">
    <property type="entry name" value="MFS general substrate transporter like domains"/>
    <property type="match status" value="2"/>
</dbReference>
<dbReference type="EMBL" id="BMRE01000011">
    <property type="protein sequence ID" value="GGU37926.1"/>
    <property type="molecule type" value="Genomic_DNA"/>
</dbReference>
<evidence type="ECO:0000256" key="3">
    <source>
        <dbReference type="ARBA" id="ARBA00022692"/>
    </source>
</evidence>
<feature type="transmembrane region" description="Helical" evidence="6">
    <location>
        <begin position="44"/>
        <end position="66"/>
    </location>
</feature>
<evidence type="ECO:0000256" key="5">
    <source>
        <dbReference type="ARBA" id="ARBA00023136"/>
    </source>
</evidence>
<feature type="transmembrane region" description="Helical" evidence="6">
    <location>
        <begin position="134"/>
        <end position="153"/>
    </location>
</feature>
<dbReference type="Pfam" id="PF07690">
    <property type="entry name" value="MFS_1"/>
    <property type="match status" value="1"/>
</dbReference>
<proteinExistence type="predicted"/>
<dbReference type="RefSeq" id="WP_189254520.1">
    <property type="nucleotide sequence ID" value="NZ_BMRE01000011.1"/>
</dbReference>
<dbReference type="SUPFAM" id="SSF103473">
    <property type="entry name" value="MFS general substrate transporter"/>
    <property type="match status" value="1"/>
</dbReference>
<evidence type="ECO:0000313" key="9">
    <source>
        <dbReference type="Proteomes" id="UP000649573"/>
    </source>
</evidence>
<evidence type="ECO:0000256" key="6">
    <source>
        <dbReference type="SAM" id="Phobius"/>
    </source>
</evidence>
<feature type="domain" description="Major facilitator superfamily (MFS) profile" evidence="7">
    <location>
        <begin position="8"/>
        <end position="347"/>
    </location>
</feature>